<accession>A0A316W7W7</accession>
<feature type="compositionally biased region" description="Low complexity" evidence="1">
    <location>
        <begin position="1417"/>
        <end position="1431"/>
    </location>
</feature>
<feature type="compositionally biased region" description="Gly residues" evidence="1">
    <location>
        <begin position="393"/>
        <end position="410"/>
    </location>
</feature>
<dbReference type="GeneID" id="37035006"/>
<dbReference type="InterPro" id="IPR014756">
    <property type="entry name" value="Ig_E-set"/>
</dbReference>
<feature type="region of interest" description="Disordered" evidence="1">
    <location>
        <begin position="1226"/>
        <end position="1254"/>
    </location>
</feature>
<feature type="region of interest" description="Disordered" evidence="1">
    <location>
        <begin position="1119"/>
        <end position="1208"/>
    </location>
</feature>
<feature type="compositionally biased region" description="Low complexity" evidence="1">
    <location>
        <begin position="775"/>
        <end position="801"/>
    </location>
</feature>
<evidence type="ECO:0000313" key="4">
    <source>
        <dbReference type="Proteomes" id="UP000245783"/>
    </source>
</evidence>
<dbReference type="Gene3D" id="2.60.40.640">
    <property type="match status" value="1"/>
</dbReference>
<feature type="compositionally biased region" description="Basic and acidic residues" evidence="1">
    <location>
        <begin position="598"/>
        <end position="623"/>
    </location>
</feature>
<feature type="region of interest" description="Disordered" evidence="1">
    <location>
        <begin position="727"/>
        <end position="932"/>
    </location>
</feature>
<evidence type="ECO:0000256" key="1">
    <source>
        <dbReference type="SAM" id="MobiDB-lite"/>
    </source>
</evidence>
<name>A0A316W7W7_9BASI</name>
<dbReference type="PANTHER" id="PTHR36419:SF1">
    <property type="entry name" value="RHO1 GEF LOCALIZING PROTEIN 1"/>
    <property type="match status" value="1"/>
</dbReference>
<protein>
    <recommendedName>
        <fullName evidence="2">Arrestin C-terminal-like domain-containing protein</fullName>
    </recommendedName>
</protein>
<feature type="compositionally biased region" description="Basic and acidic residues" evidence="1">
    <location>
        <begin position="874"/>
        <end position="886"/>
    </location>
</feature>
<keyword evidence="4" id="KW-1185">Reference proteome</keyword>
<feature type="compositionally biased region" description="Polar residues" evidence="1">
    <location>
        <begin position="846"/>
        <end position="862"/>
    </location>
</feature>
<feature type="region of interest" description="Disordered" evidence="1">
    <location>
        <begin position="532"/>
        <end position="557"/>
    </location>
</feature>
<feature type="region of interest" description="Disordered" evidence="1">
    <location>
        <begin position="365"/>
        <end position="412"/>
    </location>
</feature>
<feature type="compositionally biased region" description="Low complexity" evidence="1">
    <location>
        <begin position="1141"/>
        <end position="1151"/>
    </location>
</feature>
<dbReference type="OrthoDB" id="4001642at2759"/>
<feature type="compositionally biased region" description="Low complexity" evidence="1">
    <location>
        <begin position="1356"/>
        <end position="1372"/>
    </location>
</feature>
<feature type="compositionally biased region" description="Pro residues" evidence="1">
    <location>
        <begin position="1082"/>
        <end position="1091"/>
    </location>
</feature>
<feature type="compositionally biased region" description="Polar residues" evidence="1">
    <location>
        <begin position="1190"/>
        <end position="1208"/>
    </location>
</feature>
<organism evidence="3 4">
    <name type="scientific">Ceraceosorus guamensis</name>
    <dbReference type="NCBI Taxonomy" id="1522189"/>
    <lineage>
        <taxon>Eukaryota</taxon>
        <taxon>Fungi</taxon>
        <taxon>Dikarya</taxon>
        <taxon>Basidiomycota</taxon>
        <taxon>Ustilaginomycotina</taxon>
        <taxon>Exobasidiomycetes</taxon>
        <taxon>Ceraceosorales</taxon>
        <taxon>Ceraceosoraceae</taxon>
        <taxon>Ceraceosorus</taxon>
    </lineage>
</organism>
<dbReference type="GO" id="GO:0000917">
    <property type="term" value="P:division septum assembly"/>
    <property type="evidence" value="ECO:0007669"/>
    <property type="project" value="TreeGrafter"/>
</dbReference>
<feature type="compositionally biased region" description="Polar residues" evidence="1">
    <location>
        <begin position="1306"/>
        <end position="1315"/>
    </location>
</feature>
<dbReference type="EMBL" id="KZ819358">
    <property type="protein sequence ID" value="PWN44821.1"/>
    <property type="molecule type" value="Genomic_DNA"/>
</dbReference>
<feature type="compositionally biased region" description="Low complexity" evidence="1">
    <location>
        <begin position="921"/>
        <end position="931"/>
    </location>
</feature>
<feature type="compositionally biased region" description="Polar residues" evidence="1">
    <location>
        <begin position="375"/>
        <end position="390"/>
    </location>
</feature>
<reference evidence="3 4" key="1">
    <citation type="journal article" date="2018" name="Mol. Biol. Evol.">
        <title>Broad Genomic Sampling Reveals a Smut Pathogenic Ancestry of the Fungal Clade Ustilaginomycotina.</title>
        <authorList>
            <person name="Kijpornyongpan T."/>
            <person name="Mondo S.J."/>
            <person name="Barry K."/>
            <person name="Sandor L."/>
            <person name="Lee J."/>
            <person name="Lipzen A."/>
            <person name="Pangilinan J."/>
            <person name="LaButti K."/>
            <person name="Hainaut M."/>
            <person name="Henrissat B."/>
            <person name="Grigoriev I.V."/>
            <person name="Spatafora J.W."/>
            <person name="Aime M.C."/>
        </authorList>
    </citation>
    <scope>NUCLEOTIDE SEQUENCE [LARGE SCALE GENOMIC DNA]</scope>
    <source>
        <strain evidence="3 4">MCA 4658</strain>
    </source>
</reference>
<evidence type="ECO:0000313" key="3">
    <source>
        <dbReference type="EMBL" id="PWN44821.1"/>
    </source>
</evidence>
<dbReference type="STRING" id="1522189.A0A316W7W7"/>
<feature type="region of interest" description="Disordered" evidence="1">
    <location>
        <begin position="454"/>
        <end position="473"/>
    </location>
</feature>
<feature type="compositionally biased region" description="Low complexity" evidence="1">
    <location>
        <begin position="887"/>
        <end position="896"/>
    </location>
</feature>
<feature type="compositionally biased region" description="Polar residues" evidence="1">
    <location>
        <begin position="1229"/>
        <end position="1244"/>
    </location>
</feature>
<feature type="domain" description="Arrestin C-terminal-like" evidence="2">
    <location>
        <begin position="185"/>
        <end position="326"/>
    </location>
</feature>
<dbReference type="InterPro" id="IPR053060">
    <property type="entry name" value="Cytokinesis_Signaling_Reg"/>
</dbReference>
<dbReference type="RefSeq" id="XP_025371981.1">
    <property type="nucleotide sequence ID" value="XM_025513136.1"/>
</dbReference>
<feature type="region of interest" description="Disordered" evidence="1">
    <location>
        <begin position="1293"/>
        <end position="1473"/>
    </location>
</feature>
<evidence type="ECO:0000259" key="2">
    <source>
        <dbReference type="SMART" id="SM01017"/>
    </source>
</evidence>
<dbReference type="SUPFAM" id="SSF81296">
    <property type="entry name" value="E set domains"/>
    <property type="match status" value="1"/>
</dbReference>
<feature type="region of interest" description="Disordered" evidence="1">
    <location>
        <begin position="1041"/>
        <end position="1098"/>
    </location>
</feature>
<feature type="compositionally biased region" description="Low complexity" evidence="1">
    <location>
        <begin position="1119"/>
        <end position="1130"/>
    </location>
</feature>
<dbReference type="InterPro" id="IPR014752">
    <property type="entry name" value="Arrestin-like_C"/>
</dbReference>
<dbReference type="InParanoid" id="A0A316W7W7"/>
<feature type="compositionally biased region" description="Low complexity" evidence="1">
    <location>
        <begin position="905"/>
        <end position="914"/>
    </location>
</feature>
<feature type="region of interest" description="Disordered" evidence="1">
    <location>
        <begin position="576"/>
        <end position="643"/>
    </location>
</feature>
<feature type="compositionally biased region" description="Polar residues" evidence="1">
    <location>
        <begin position="1055"/>
        <end position="1076"/>
    </location>
</feature>
<dbReference type="Pfam" id="PF02752">
    <property type="entry name" value="Arrestin_C"/>
    <property type="match status" value="1"/>
</dbReference>
<dbReference type="GO" id="GO:0000935">
    <property type="term" value="C:division septum"/>
    <property type="evidence" value="ECO:0007669"/>
    <property type="project" value="TreeGrafter"/>
</dbReference>
<feature type="region of interest" description="Disordered" evidence="1">
    <location>
        <begin position="950"/>
        <end position="1000"/>
    </location>
</feature>
<dbReference type="PANTHER" id="PTHR36419">
    <property type="entry name" value="ARRESTIN FAMILY PROTEIN 1"/>
    <property type="match status" value="1"/>
</dbReference>
<feature type="compositionally biased region" description="Polar residues" evidence="1">
    <location>
        <begin position="728"/>
        <end position="752"/>
    </location>
</feature>
<gene>
    <name evidence="3" type="ORF">IE81DRAFT_320786</name>
</gene>
<dbReference type="Proteomes" id="UP000245783">
    <property type="component" value="Unassembled WGS sequence"/>
</dbReference>
<sequence>MTSTTKLTIRPLPHLDFIAGFPGIPGDASRTSAHITGNIEVRLGSRGAKASFLRIELRKLESVAGGETWGELVGRGPTVVWSARPGPGAGDREEDAEGSWETLQTADFPFRIPIPEGLPPTAKLDKQCGISYELVTSLCVKGKKGLLRSSPTSSIVQSTHPIALEKHELHSTWPIYHISDEHSDENDGVKARVERTQTCYGPGDTVTIKVFVYSTKVAPVKLKSVAFSVRETITFRGGGNKTNRLSSFGGGGAAASQRTETLAQKSKTYGKKMYKDEEQEFILTCQIPKSHSLMTIQTAKHIEVSYTMRIYVDVSKAPIIIDHLPLTITTFPSAQSKDVCNRIGFVQGLSRNNYTDDAYSTVVSDRQSAVGHTGHSLSSRPPAVQRSQSYGSSGAGTDGGGGGGGIGRYGVGSDLRRRDTVMTQGTAISGPGMAGRGVPGQLFSWGDMGAAQAYSHDGPGPIRPKFAGPPSIYERPELNAEESRAMFHSANMSENAARLGVSSEALSGPGVYAAGSGNQSRFNLQRSPFEAISESTTPNPHASPTGSPAPGAAGAALAAQQAQLLRYASANASRQSVIRRPQSAGASAVSEAPSDTAEQEKMRLYQRAREQAERNQRRADEKRKKQAAALSQNSNNNVPDAASSATVVTSSQSAGAIAALSAANLAAAQTSRNVSAPVPGSTAYNNAANEKARLYERARKEAERYQSGFEQGATFPKEALEGYKNGFAQGSSASLSHAAPTTSGTNTPSRLQPGSMANDDEDRRRSSAAYWMGENAATSAATASRANISASAERARAVSAATPRPPGSWLTAEEEKGRLYETAKAQQAAAEAEARMASHSPPALGATSQDTPGAASSVSNSGPKAPMPAYLSAEEEKRRLYERAKAEQAAAEADAQARSEILAQGGASSARSGPSAPPDHPSSAPAPVAAPRNEKAQLRLYYEAQDAVARGQHATAPGPARSNGVPGTQSAPTHVPNPHFSLSHPGDGDRPQPYQPYETAPVPTYHQATASETHLPSASTLSTSSAAGNYVNNRQTLHANAFPPSAGVSPLSTPPALNNNAQRSSYVGVPSSSQTTSNGSRAPPPSAPSQPYPGAGAVSEKEQMKLYYAARDAQLQAENEAAAAGASLGNVPSYSSPPGQAASSVAATSSAQPGEAQYSTSSAGPALTRPAASYAPGFTRPGETAAQPVYSPSGSSAQQTRPFSMVSQSASNPIASAAPMIGASGASAGVTSVPQTSGSSSGQRPMSMANYKPLPDAVPNAGSAKAVGTADLAPSFANHAQAAPAVPLESGTHSYGSIAPQRLPSARTSSAQIVSSPAHDRLASDATSLTSFSDLPHHDPSISAGKQRSLSPRIEQQQQQQQSGLHAQLASGPPLPPPSNGLGGLSQLSTTLPKIDFGNLSPLELRAGVPPLPSSGAQAPTTAVSSPPTSSIYSPRYAQHWDDDDEPETPRAVSAGNTSSSAPPPLPPKTRIG</sequence>
<feature type="compositionally biased region" description="Low complexity" evidence="1">
    <location>
        <begin position="542"/>
        <end position="557"/>
    </location>
</feature>
<dbReference type="SMART" id="SM01017">
    <property type="entry name" value="Arrestin_C"/>
    <property type="match status" value="1"/>
</dbReference>
<feature type="compositionally biased region" description="Pro residues" evidence="1">
    <location>
        <begin position="1462"/>
        <end position="1473"/>
    </location>
</feature>
<feature type="compositionally biased region" description="Low complexity" evidence="1">
    <location>
        <begin position="627"/>
        <end position="643"/>
    </location>
</feature>
<dbReference type="InterPro" id="IPR011022">
    <property type="entry name" value="Arrestin_C-like"/>
</dbReference>
<proteinExistence type="predicted"/>